<evidence type="ECO:0000256" key="5">
    <source>
        <dbReference type="ARBA" id="ARBA00023136"/>
    </source>
</evidence>
<dbReference type="Gene3D" id="1.25.40.60">
    <property type="match status" value="1"/>
</dbReference>
<accession>A0A665U1E5</accession>
<evidence type="ECO:0000256" key="2">
    <source>
        <dbReference type="ARBA" id="ARBA00009884"/>
    </source>
</evidence>
<keyword evidence="3" id="KW-0963">Cytoplasm</keyword>
<keyword evidence="4" id="KW-0813">Transport</keyword>
<dbReference type="PIRSF" id="PIRSF005715">
    <property type="entry name" value="VPS45_Sec1"/>
    <property type="match status" value="1"/>
</dbReference>
<comment type="similarity">
    <text evidence="2">Belongs to the STXBP/unc-18/SEC1 family.</text>
</comment>
<evidence type="ECO:0000256" key="3">
    <source>
        <dbReference type="ARBA" id="ARBA00022490"/>
    </source>
</evidence>
<dbReference type="FunFam" id="1.25.40.60:FF:000002">
    <property type="entry name" value="Sec1 family domain containing 1"/>
    <property type="match status" value="1"/>
</dbReference>
<evidence type="ECO:0000313" key="10">
    <source>
        <dbReference type="Ensembl" id="ENSENLP00000013156.1"/>
    </source>
</evidence>
<dbReference type="Gene3D" id="3.40.50.1910">
    <property type="match status" value="1"/>
</dbReference>
<reference evidence="10" key="2">
    <citation type="submission" date="2025-08" db="UniProtKB">
        <authorList>
            <consortium name="Ensembl"/>
        </authorList>
    </citation>
    <scope>IDENTIFICATION</scope>
</reference>
<sequence>PTTSKMAASVREKQTVALKRMLNFNAPPLKNTAAEPVWKVLIYDRFGQDIISPLLSVKELRDMGITLHLLLHSDRDPIPDVPAIYFVMPTEENIDRICQDLRNQLYESYYLNFISAISRSKLEDIASAALAANAVSQVTKVFDQYLNFITLEDDMFILCHQNKELISYHAINRPDIQDTDMDAIMDTIVDSLFCFFVTLGAVPIIRCPRGNAAEMVAVKLDKKLRENLRDARNSLFTGDSMAAGQFSFQRPLFVLADRNVDMATPLHHTWTYQALIHDVLDFHLNRVMMEEGAGAEPSPAGARPKKKSRKTYDLTAADKFWQKHKGSPFPEVAESVQEELDTYRAQEDEVKRLKSIMGLEGEDEGAISMLSDNTAKLTSAVSSLPELLEKKRLIDLHTNVATAVLDHIKSRKLDVYFEYEEKLMSKSTLDKSLLDIISDPDAGTPEDKMRLFLIYYITTQQAPTEVRAHETELNGTDKVHRLVFNQQIDKAFTKMASTPANYGNSGVKPMGLFSRVMNTGSQFVMEGVKNLVLKQHNLPVTRILDNLMEMKSHPETDDYRYFDPKMLRGSESSIPRNKNPFQEAIVFVVGGGNYIEYQNLVDYTKSKQGKKVVYGCSELFNSAQFIKQVRAADCSDMMLL</sequence>
<gene>
    <name evidence="10" type="primary">scfd1</name>
</gene>
<reference evidence="10" key="1">
    <citation type="submission" date="2021-04" db="EMBL/GenBank/DDBJ databases">
        <authorList>
            <consortium name="Wellcome Sanger Institute Data Sharing"/>
        </authorList>
    </citation>
    <scope>NUCLEOTIDE SEQUENCE [LARGE SCALE GENOMIC DNA]</scope>
</reference>
<keyword evidence="11" id="KW-1185">Reference proteome</keyword>
<dbReference type="Ensembl" id="ENSENLT00000013687.1">
    <property type="protein sequence ID" value="ENSENLP00000013156.1"/>
    <property type="gene ID" value="ENSENLG00000004690.1"/>
</dbReference>
<dbReference type="InterPro" id="IPR043154">
    <property type="entry name" value="Sec-1-like_dom1"/>
</dbReference>
<dbReference type="InterPro" id="IPR027482">
    <property type="entry name" value="Sec1-like_dom2"/>
</dbReference>
<evidence type="ECO:0000256" key="7">
    <source>
        <dbReference type="ARBA" id="ARBA00055860"/>
    </source>
</evidence>
<keyword evidence="4" id="KW-0653">Protein transport</keyword>
<dbReference type="FunFam" id="3.40.50.2060:FF:000002">
    <property type="entry name" value="sec1 family domain-containing protein 1"/>
    <property type="match status" value="1"/>
</dbReference>
<name>A0A665U1E5_ECHNA</name>
<dbReference type="Gene3D" id="3.90.830.10">
    <property type="entry name" value="Syntaxin Binding Protein 1, Chain A, domain 2"/>
    <property type="match status" value="1"/>
</dbReference>
<dbReference type="PANTHER" id="PTHR11679">
    <property type="entry name" value="VESICLE PROTEIN SORTING-ASSOCIATED"/>
    <property type="match status" value="1"/>
</dbReference>
<evidence type="ECO:0000256" key="8">
    <source>
        <dbReference type="ARBA" id="ARBA00067725"/>
    </source>
</evidence>
<evidence type="ECO:0000256" key="4">
    <source>
        <dbReference type="ARBA" id="ARBA00022927"/>
    </source>
</evidence>
<evidence type="ECO:0000256" key="6">
    <source>
        <dbReference type="ARBA" id="ARBA00037843"/>
    </source>
</evidence>
<evidence type="ECO:0000313" key="11">
    <source>
        <dbReference type="Proteomes" id="UP000472264"/>
    </source>
</evidence>
<dbReference type="AlphaFoldDB" id="A0A665U1E5"/>
<dbReference type="Gene3D" id="3.40.50.2060">
    <property type="match status" value="1"/>
</dbReference>
<dbReference type="Pfam" id="PF00995">
    <property type="entry name" value="Sec1"/>
    <property type="match status" value="1"/>
</dbReference>
<dbReference type="InterPro" id="IPR001619">
    <property type="entry name" value="Sec1-like"/>
</dbReference>
<dbReference type="SUPFAM" id="SSF56815">
    <property type="entry name" value="Sec1/munc18-like (SM) proteins"/>
    <property type="match status" value="1"/>
</dbReference>
<dbReference type="GO" id="GO:0016192">
    <property type="term" value="P:vesicle-mediated transport"/>
    <property type="evidence" value="ECO:0007669"/>
    <property type="project" value="InterPro"/>
</dbReference>
<organism evidence="10 11">
    <name type="scientific">Echeneis naucrates</name>
    <name type="common">Live sharksucker</name>
    <dbReference type="NCBI Taxonomy" id="173247"/>
    <lineage>
        <taxon>Eukaryota</taxon>
        <taxon>Metazoa</taxon>
        <taxon>Chordata</taxon>
        <taxon>Craniata</taxon>
        <taxon>Vertebrata</taxon>
        <taxon>Euteleostomi</taxon>
        <taxon>Actinopterygii</taxon>
        <taxon>Neopterygii</taxon>
        <taxon>Teleostei</taxon>
        <taxon>Neoteleostei</taxon>
        <taxon>Acanthomorphata</taxon>
        <taxon>Carangaria</taxon>
        <taxon>Carangiformes</taxon>
        <taxon>Echeneidae</taxon>
        <taxon>Echeneis</taxon>
    </lineage>
</organism>
<dbReference type="InterPro" id="IPR043127">
    <property type="entry name" value="Sec-1-like_dom3a"/>
</dbReference>
<evidence type="ECO:0000256" key="9">
    <source>
        <dbReference type="ARBA" id="ARBA00082889"/>
    </source>
</evidence>
<keyword evidence="5" id="KW-0472">Membrane</keyword>
<reference evidence="10" key="3">
    <citation type="submission" date="2025-09" db="UniProtKB">
        <authorList>
            <consortium name="Ensembl"/>
        </authorList>
    </citation>
    <scope>IDENTIFICATION</scope>
</reference>
<proteinExistence type="inferred from homology"/>
<evidence type="ECO:0000256" key="1">
    <source>
        <dbReference type="ARBA" id="ARBA00004496"/>
    </source>
</evidence>
<dbReference type="GO" id="GO:0032580">
    <property type="term" value="C:Golgi cisterna membrane"/>
    <property type="evidence" value="ECO:0007669"/>
    <property type="project" value="UniProtKB-SubCell"/>
</dbReference>
<comment type="subcellular location">
    <subcellularLocation>
        <location evidence="1">Cytoplasm</location>
    </subcellularLocation>
    <subcellularLocation>
        <location evidence="6">Golgi apparatus</location>
        <location evidence="6">Golgi stack membrane</location>
        <topology evidence="6">Peripheral membrane protein</topology>
    </subcellularLocation>
</comment>
<dbReference type="GO" id="GO:0015031">
    <property type="term" value="P:protein transport"/>
    <property type="evidence" value="ECO:0007669"/>
    <property type="project" value="UniProtKB-KW"/>
</dbReference>
<protein>
    <recommendedName>
        <fullName evidence="8">Sec1 family domain-containing protein 1</fullName>
    </recommendedName>
    <alternativeName>
        <fullName evidence="9">Syntaxin-binding protein 1-like 2</fullName>
    </alternativeName>
</protein>
<dbReference type="Proteomes" id="UP000472264">
    <property type="component" value="Chromosome 22"/>
</dbReference>
<dbReference type="InterPro" id="IPR036045">
    <property type="entry name" value="Sec1-like_sf"/>
</dbReference>
<comment type="function">
    <text evidence="7">Plays a role in SNARE-pin assembly and Golgi-to-ER retrograde transport via its interaction with COG4. Involved in vesicular transport between the endoplasmic reticulum and the Golgi.</text>
</comment>